<dbReference type="GO" id="GO:0008483">
    <property type="term" value="F:transaminase activity"/>
    <property type="evidence" value="ECO:0007669"/>
    <property type="project" value="TreeGrafter"/>
</dbReference>
<proteinExistence type="predicted"/>
<evidence type="ECO:0000313" key="1">
    <source>
        <dbReference type="EMBL" id="EKC57930.1"/>
    </source>
</evidence>
<comment type="caution">
    <text evidence="1">The sequence shown here is derived from an EMBL/GenBank/DDBJ whole genome shotgun (WGS) entry which is preliminary data.</text>
</comment>
<protein>
    <submittedName>
        <fullName evidence="1">Dehydratase RfbH</fullName>
    </submittedName>
</protein>
<dbReference type="PANTHER" id="PTHR30244">
    <property type="entry name" value="TRANSAMINASE"/>
    <property type="match status" value="1"/>
</dbReference>
<dbReference type="InterPro" id="IPR015422">
    <property type="entry name" value="PyrdxlP-dep_Trfase_small"/>
</dbReference>
<dbReference type="GO" id="GO:0030170">
    <property type="term" value="F:pyridoxal phosphate binding"/>
    <property type="evidence" value="ECO:0007669"/>
    <property type="project" value="TreeGrafter"/>
</dbReference>
<dbReference type="InterPro" id="IPR015424">
    <property type="entry name" value="PyrdxlP-dep_Trfase"/>
</dbReference>
<dbReference type="GO" id="GO:0000271">
    <property type="term" value="P:polysaccharide biosynthetic process"/>
    <property type="evidence" value="ECO:0007669"/>
    <property type="project" value="TreeGrafter"/>
</dbReference>
<reference evidence="1" key="1">
    <citation type="journal article" date="2013" name="Environ. Microbiol.">
        <title>Microbiota from the distal guts of lean and obese adolescents exhibit partial functional redundancy besides clear differences in community structure.</title>
        <authorList>
            <person name="Ferrer M."/>
            <person name="Ruiz A."/>
            <person name="Lanza F."/>
            <person name="Haange S.B."/>
            <person name="Oberbach A."/>
            <person name="Till H."/>
            <person name="Bargiela R."/>
            <person name="Campoy C."/>
            <person name="Segura M.T."/>
            <person name="Richter M."/>
            <person name="von Bergen M."/>
            <person name="Seifert J."/>
            <person name="Suarez A."/>
        </authorList>
    </citation>
    <scope>NUCLEOTIDE SEQUENCE</scope>
</reference>
<dbReference type="SUPFAM" id="SSF53383">
    <property type="entry name" value="PLP-dependent transferases"/>
    <property type="match status" value="1"/>
</dbReference>
<dbReference type="InterPro" id="IPR000653">
    <property type="entry name" value="DegT/StrS_aminotransferase"/>
</dbReference>
<dbReference type="EMBL" id="AJWZ01007077">
    <property type="protein sequence ID" value="EKC57930.1"/>
    <property type="molecule type" value="Genomic_DNA"/>
</dbReference>
<accession>K1SVP1</accession>
<dbReference type="Gene3D" id="3.90.1150.10">
    <property type="entry name" value="Aspartate Aminotransferase, domain 1"/>
    <property type="match status" value="1"/>
</dbReference>
<feature type="non-terminal residue" evidence="1">
    <location>
        <position position="1"/>
    </location>
</feature>
<sequence length="117" mass="13282">TDMQAAIGCEQLKKFPSFIERRRHNWDRLRAALEPAADKLILPEPAANSRPSWFGFLISVKPESGLDRNAVTRYIEDHNVQTRLLFSGNLIKHPCFDQIRGTDAYRVAGELTNTTLS</sequence>
<gene>
    <name evidence="1" type="ORF">OBE_10274</name>
</gene>
<dbReference type="AlphaFoldDB" id="K1SVP1"/>
<name>K1SVP1_9ZZZZ</name>
<dbReference type="PANTHER" id="PTHR30244:SF34">
    <property type="entry name" value="DTDP-4-AMINO-4,6-DIDEOXYGALACTOSE TRANSAMINASE"/>
    <property type="match status" value="1"/>
</dbReference>
<dbReference type="Pfam" id="PF01041">
    <property type="entry name" value="DegT_DnrJ_EryC1"/>
    <property type="match status" value="1"/>
</dbReference>
<organism evidence="1">
    <name type="scientific">human gut metagenome</name>
    <dbReference type="NCBI Taxonomy" id="408170"/>
    <lineage>
        <taxon>unclassified sequences</taxon>
        <taxon>metagenomes</taxon>
        <taxon>organismal metagenomes</taxon>
    </lineage>
</organism>